<proteinExistence type="predicted"/>
<accession>A0A2H0YU16</accession>
<sequence length="310" mass="33948">MANTFKRAIGGQTLRKKLSGTVFKAGTKQRFTQKSFQKQLQQSTNPLLRRKLGFNKGGTIKKHEALQTAEAFYKEATEKKDAYSLDSYLLKKAGVTVEGGKISKIGSERMYTTMAQEELKAEAPIGPSKEELEKQKKHAQALAQMHKWERARQIDLESKQKKESKGALQDPQGPQGPTQMKNGDEGNKNMRMPTMAHGSLGQMRQARAGDRASFSAATQVSAEDDAMNPLIHRMQEEGAVMPDASNVEDTIPANRNDEANTPAVPPGASDAGEPQINAPVIEEAHTNQSDSQDDAPASVEPSENNEKEDT</sequence>
<name>A0A2H0YU16_9BACT</name>
<organism evidence="2 3">
    <name type="scientific">Candidatus Kerfeldbacteria bacterium CG08_land_8_20_14_0_20_42_7</name>
    <dbReference type="NCBI Taxonomy" id="2014245"/>
    <lineage>
        <taxon>Bacteria</taxon>
        <taxon>Candidatus Kerfeldiibacteriota</taxon>
    </lineage>
</organism>
<dbReference type="EMBL" id="PEXV01000005">
    <property type="protein sequence ID" value="PIS41991.1"/>
    <property type="molecule type" value="Genomic_DNA"/>
</dbReference>
<comment type="caution">
    <text evidence="2">The sequence shown here is derived from an EMBL/GenBank/DDBJ whole genome shotgun (WGS) entry which is preliminary data.</text>
</comment>
<evidence type="ECO:0000313" key="3">
    <source>
        <dbReference type="Proteomes" id="UP000228711"/>
    </source>
</evidence>
<dbReference type="AlphaFoldDB" id="A0A2H0YU16"/>
<dbReference type="Proteomes" id="UP000228711">
    <property type="component" value="Unassembled WGS sequence"/>
</dbReference>
<protein>
    <submittedName>
        <fullName evidence="2">Uncharacterized protein</fullName>
    </submittedName>
</protein>
<feature type="compositionally biased region" description="Basic and acidic residues" evidence="1">
    <location>
        <begin position="146"/>
        <end position="165"/>
    </location>
</feature>
<gene>
    <name evidence="2" type="ORF">COT25_00110</name>
</gene>
<evidence type="ECO:0000256" key="1">
    <source>
        <dbReference type="SAM" id="MobiDB-lite"/>
    </source>
</evidence>
<feature type="region of interest" description="Disordered" evidence="1">
    <location>
        <begin position="122"/>
        <end position="310"/>
    </location>
</feature>
<reference evidence="3" key="1">
    <citation type="submission" date="2017-09" db="EMBL/GenBank/DDBJ databases">
        <title>Depth-based differentiation of microbial function through sediment-hosted aquifers and enrichment of novel symbionts in the deep terrestrial subsurface.</title>
        <authorList>
            <person name="Probst A.J."/>
            <person name="Ladd B."/>
            <person name="Jarett J.K."/>
            <person name="Geller-Mcgrath D.E."/>
            <person name="Sieber C.M.K."/>
            <person name="Emerson J.B."/>
            <person name="Anantharaman K."/>
            <person name="Thomas B.C."/>
            <person name="Malmstrom R."/>
            <person name="Stieglmeier M."/>
            <person name="Klingl A."/>
            <person name="Woyke T."/>
            <person name="Ryan C.M."/>
            <person name="Banfield J.F."/>
        </authorList>
    </citation>
    <scope>NUCLEOTIDE SEQUENCE [LARGE SCALE GENOMIC DNA]</scope>
</reference>
<evidence type="ECO:0000313" key="2">
    <source>
        <dbReference type="EMBL" id="PIS41991.1"/>
    </source>
</evidence>